<dbReference type="AlphaFoldDB" id="A0A9P7UQY5"/>
<dbReference type="RefSeq" id="XP_043005080.1">
    <property type="nucleotide sequence ID" value="XM_043157712.1"/>
</dbReference>
<protein>
    <submittedName>
        <fullName evidence="1">Uncharacterized protein</fullName>
    </submittedName>
</protein>
<accession>A0A9P7UQY5</accession>
<gene>
    <name evidence="1" type="ORF">E1B28_012583</name>
</gene>
<organism evidence="1 2">
    <name type="scientific">Marasmius oreades</name>
    <name type="common">fairy-ring Marasmius</name>
    <dbReference type="NCBI Taxonomy" id="181124"/>
    <lineage>
        <taxon>Eukaryota</taxon>
        <taxon>Fungi</taxon>
        <taxon>Dikarya</taxon>
        <taxon>Basidiomycota</taxon>
        <taxon>Agaricomycotina</taxon>
        <taxon>Agaricomycetes</taxon>
        <taxon>Agaricomycetidae</taxon>
        <taxon>Agaricales</taxon>
        <taxon>Marasmiineae</taxon>
        <taxon>Marasmiaceae</taxon>
        <taxon>Marasmius</taxon>
    </lineage>
</organism>
<comment type="caution">
    <text evidence="1">The sequence shown here is derived from an EMBL/GenBank/DDBJ whole genome shotgun (WGS) entry which is preliminary data.</text>
</comment>
<dbReference type="GeneID" id="66081658"/>
<dbReference type="KEGG" id="more:E1B28_012583"/>
<evidence type="ECO:0000313" key="1">
    <source>
        <dbReference type="EMBL" id="KAG7088609.1"/>
    </source>
</evidence>
<dbReference type="EMBL" id="CM032188">
    <property type="protein sequence ID" value="KAG7088609.1"/>
    <property type="molecule type" value="Genomic_DNA"/>
</dbReference>
<name>A0A9P7UQY5_9AGAR</name>
<evidence type="ECO:0000313" key="2">
    <source>
        <dbReference type="Proteomes" id="UP001049176"/>
    </source>
</evidence>
<reference evidence="1" key="1">
    <citation type="journal article" date="2021" name="Genome Biol. Evol.">
        <title>The assembled and annotated genome of the fairy-ring fungus Marasmius oreades.</title>
        <authorList>
            <person name="Hiltunen M."/>
            <person name="Ament-Velasquez S.L."/>
            <person name="Johannesson H."/>
        </authorList>
    </citation>
    <scope>NUCLEOTIDE SEQUENCE</scope>
    <source>
        <strain evidence="1">03SP1</strain>
    </source>
</reference>
<proteinExistence type="predicted"/>
<dbReference type="Proteomes" id="UP001049176">
    <property type="component" value="Chromosome 8"/>
</dbReference>
<sequence>MSETSSVMDSNADPNNASLTFTYPFQCPHHAGIDHLLSTFYTTGTPTSPIEPTTPAQPLARARTTPMAGFLASRPLNPRPLSAITSLTALSIGGWFRINACWRGEPLARLASVYVAWRVTSGREVRGTDRIRVRIATMGCGGGDEVA</sequence>
<keyword evidence="2" id="KW-1185">Reference proteome</keyword>